<dbReference type="Proteomes" id="UP000193435">
    <property type="component" value="Unassembled WGS sequence"/>
</dbReference>
<evidence type="ECO:0000313" key="3">
    <source>
        <dbReference type="Proteomes" id="UP000193435"/>
    </source>
</evidence>
<evidence type="ECO:0000259" key="1">
    <source>
        <dbReference type="Pfam" id="PF03413"/>
    </source>
</evidence>
<dbReference type="InterPro" id="IPR025711">
    <property type="entry name" value="PepSY"/>
</dbReference>
<proteinExistence type="predicted"/>
<dbReference type="Pfam" id="PF03413">
    <property type="entry name" value="PepSY"/>
    <property type="match status" value="1"/>
</dbReference>
<organism evidence="2 3">
    <name type="scientific">Carnobacterium iners</name>
    <dbReference type="NCBI Taxonomy" id="1073423"/>
    <lineage>
        <taxon>Bacteria</taxon>
        <taxon>Bacillati</taxon>
        <taxon>Bacillota</taxon>
        <taxon>Bacilli</taxon>
        <taxon>Lactobacillales</taxon>
        <taxon>Carnobacteriaceae</taxon>
        <taxon>Carnobacterium</taxon>
    </lineage>
</organism>
<sequence>MMKKKTRNILIIIVGIAIILGVGAYSFATANINYNKEQSQEIALQRIPGEVTDIETEFEIEDITLEYTFLIIDEENVMQEVTVNSKSGAITGIN</sequence>
<reference evidence="2 3" key="1">
    <citation type="submission" date="2017-04" db="EMBL/GenBank/DDBJ databases">
        <authorList>
            <person name="Afonso C.L."/>
            <person name="Miller P.J."/>
            <person name="Scott M.A."/>
            <person name="Spackman E."/>
            <person name="Goraichik I."/>
            <person name="Dimitrov K.M."/>
            <person name="Suarez D.L."/>
            <person name="Swayne D.E."/>
        </authorList>
    </citation>
    <scope>NUCLEOTIDE SEQUENCE [LARGE SCALE GENOMIC DNA]</scope>
    <source>
        <strain evidence="2 3">LMG26642</strain>
    </source>
</reference>
<name>A0A1X7MRG2_9LACT</name>
<evidence type="ECO:0000313" key="2">
    <source>
        <dbReference type="EMBL" id="SMH27285.1"/>
    </source>
</evidence>
<accession>A0A1X7MRG2</accession>
<dbReference type="STRING" id="1073423.SAMN04488700_0587"/>
<dbReference type="Gene3D" id="3.10.450.40">
    <property type="match status" value="1"/>
</dbReference>
<feature type="domain" description="PepSY" evidence="1">
    <location>
        <begin position="40"/>
        <end position="93"/>
    </location>
</feature>
<dbReference type="EMBL" id="FXBJ01000002">
    <property type="protein sequence ID" value="SMH27285.1"/>
    <property type="molecule type" value="Genomic_DNA"/>
</dbReference>
<dbReference type="AlphaFoldDB" id="A0A1X7MRG2"/>
<protein>
    <recommendedName>
        <fullName evidence="1">PepSY domain-containing protein</fullName>
    </recommendedName>
</protein>
<keyword evidence="3" id="KW-1185">Reference proteome</keyword>
<gene>
    <name evidence="2" type="ORF">SAMN04488700_0587</name>
</gene>